<dbReference type="PANTHER" id="PTHR43157">
    <property type="entry name" value="PHOSPHATIDYLINOSITOL-GLYCAN BIOSYNTHESIS CLASS F PROTEIN-RELATED"/>
    <property type="match status" value="1"/>
</dbReference>
<organism evidence="2">
    <name type="scientific">Cladonia uncialis subsp. uncialis</name>
    <dbReference type="NCBI Taxonomy" id="180999"/>
    <lineage>
        <taxon>Eukaryota</taxon>
        <taxon>Fungi</taxon>
        <taxon>Dikarya</taxon>
        <taxon>Ascomycota</taxon>
        <taxon>Pezizomycotina</taxon>
        <taxon>Lecanoromycetes</taxon>
        <taxon>OSLEUM clade</taxon>
        <taxon>Lecanoromycetidae</taxon>
        <taxon>Lecanorales</taxon>
        <taxon>Lecanorineae</taxon>
        <taxon>Cladoniaceae</taxon>
        <taxon>Cladonia</taxon>
    </lineage>
</organism>
<evidence type="ECO:0000256" key="1">
    <source>
        <dbReference type="ARBA" id="ARBA00023002"/>
    </source>
</evidence>
<dbReference type="Pfam" id="PF00106">
    <property type="entry name" value="adh_short"/>
    <property type="match status" value="1"/>
</dbReference>
<dbReference type="GO" id="GO:0016491">
    <property type="term" value="F:oxidoreductase activity"/>
    <property type="evidence" value="ECO:0007669"/>
    <property type="project" value="UniProtKB-KW"/>
</dbReference>
<dbReference type="Gene3D" id="3.40.50.720">
    <property type="entry name" value="NAD(P)-binding Rossmann-like Domain"/>
    <property type="match status" value="1"/>
</dbReference>
<keyword evidence="1" id="KW-0560">Oxidoreductase</keyword>
<dbReference type="PRINTS" id="PR00081">
    <property type="entry name" value="GDHRDH"/>
</dbReference>
<proteinExistence type="predicted"/>
<dbReference type="EMBL" id="MG777483">
    <property type="protein sequence ID" value="AUW30935.1"/>
    <property type="molecule type" value="Genomic_DNA"/>
</dbReference>
<dbReference type="PANTHER" id="PTHR43157:SF31">
    <property type="entry name" value="PHOSPHATIDYLINOSITOL-GLYCAN BIOSYNTHESIS CLASS F PROTEIN"/>
    <property type="match status" value="1"/>
</dbReference>
<accession>A0A2K9YDZ8</accession>
<reference evidence="2" key="1">
    <citation type="submission" date="2017-12" db="EMBL/GenBank/DDBJ databases">
        <title>Genome Sequencing Reveals a Rich Biosynthetic Potential.</title>
        <authorList>
            <person name="Bertrand R.L."/>
            <person name="Abdel-Hameed M.E."/>
            <person name="Sorensen J.L."/>
        </authorList>
    </citation>
    <scope>NUCLEOTIDE SEQUENCE</scope>
</reference>
<dbReference type="AlphaFoldDB" id="A0A2K9YDZ8"/>
<evidence type="ECO:0000313" key="2">
    <source>
        <dbReference type="EMBL" id="AUW30935.1"/>
    </source>
</evidence>
<dbReference type="InterPro" id="IPR002347">
    <property type="entry name" value="SDR_fam"/>
</dbReference>
<protein>
    <submittedName>
        <fullName evidence="2">Putative short-chain dehydrogenase/reductase</fullName>
    </submittedName>
</protein>
<dbReference type="SUPFAM" id="SSF51735">
    <property type="entry name" value="NAD(P)-binding Rossmann-fold domains"/>
    <property type="match status" value="1"/>
</dbReference>
<name>A0A2K9YDZ8_CLAUC</name>
<dbReference type="InterPro" id="IPR036291">
    <property type="entry name" value="NAD(P)-bd_dom_sf"/>
</dbReference>
<sequence>MDFKKFLYEQLFLTLPYPTADHSGQTIIVTGANVGLGLEAARHFTRLNADKVVLGVRNLEKGEAAKKSIEETTKRKGVVEVWQLDLTSYESTKQFVKRAESLKRLDTVVENAGIATRDYRVAEDNEATITTNVVSTYLLGLMILPKLRETGTNFNITPRLVIVSSEVHAFTSLPERSSANIFKTLNDKETANMGDRYNVSKLLEVLYTRELAARTKESGKPEVIINYLNPGLCHSSLGRELRNWAFYIIKALLARSTESGSRTLVHAAEAGPETHGQYLSNCCISEPSAFVRSGEGAEAQKRVWNELSQKLERIQPGIMRNV</sequence>